<feature type="domain" description="Asparagine synthetase" evidence="3">
    <location>
        <begin position="27"/>
        <end position="145"/>
    </location>
</feature>
<dbReference type="PANTHER" id="PTHR11772">
    <property type="entry name" value="ASPARAGINE SYNTHETASE"/>
    <property type="match status" value="1"/>
</dbReference>
<reference evidence="4 5" key="1">
    <citation type="journal article" date="2024" name="Science">
        <title>Giant polyketide synthase enzymes in the biosynthesis of giant marine polyether toxins.</title>
        <authorList>
            <person name="Fallon T.R."/>
            <person name="Shende V.V."/>
            <person name="Wierzbicki I.H."/>
            <person name="Pendleton A.L."/>
            <person name="Watervoot N.F."/>
            <person name="Auber R.P."/>
            <person name="Gonzalez D.J."/>
            <person name="Wisecaver J.H."/>
            <person name="Moore B.S."/>
        </authorList>
    </citation>
    <scope>NUCLEOTIDE SEQUENCE [LARGE SCALE GENOMIC DNA]</scope>
    <source>
        <strain evidence="4 5">12B1</strain>
    </source>
</reference>
<dbReference type="SUPFAM" id="SSF52402">
    <property type="entry name" value="Adenine nucleotide alpha hydrolases-like"/>
    <property type="match status" value="1"/>
</dbReference>
<dbReference type="EMBL" id="JBGBPQ010000001">
    <property type="protein sequence ID" value="KAL1529470.1"/>
    <property type="molecule type" value="Genomic_DNA"/>
</dbReference>
<name>A0AB34K5A2_PRYPA</name>
<gene>
    <name evidence="4" type="ORF">AB1Y20_000417</name>
</gene>
<keyword evidence="2" id="KW-0067">ATP-binding</keyword>
<dbReference type="PANTHER" id="PTHR11772:SF46">
    <property type="entry name" value="ASPARAGINE SYNTHETASE DOMAIN-CONTAINING PROTEIN"/>
    <property type="match status" value="1"/>
</dbReference>
<comment type="caution">
    <text evidence="4">The sequence shown here is derived from an EMBL/GenBank/DDBJ whole genome shotgun (WGS) entry which is preliminary data.</text>
</comment>
<dbReference type="Gene3D" id="3.40.50.620">
    <property type="entry name" value="HUPs"/>
    <property type="match status" value="1"/>
</dbReference>
<evidence type="ECO:0000256" key="2">
    <source>
        <dbReference type="ARBA" id="ARBA00022840"/>
    </source>
</evidence>
<accession>A0AB34K5A2</accession>
<dbReference type="CDD" id="cd01991">
    <property type="entry name" value="Asn_synthase_B_C"/>
    <property type="match status" value="1"/>
</dbReference>
<dbReference type="InterPro" id="IPR050795">
    <property type="entry name" value="Asn_Synthetase"/>
</dbReference>
<dbReference type="AlphaFoldDB" id="A0AB34K5A2"/>
<keyword evidence="1" id="KW-0547">Nucleotide-binding</keyword>
<evidence type="ECO:0000313" key="4">
    <source>
        <dbReference type="EMBL" id="KAL1529470.1"/>
    </source>
</evidence>
<dbReference type="GO" id="GO:0004066">
    <property type="term" value="F:asparagine synthase (glutamine-hydrolyzing) activity"/>
    <property type="evidence" value="ECO:0007669"/>
    <property type="project" value="InterPro"/>
</dbReference>
<protein>
    <recommendedName>
        <fullName evidence="3">Asparagine synthetase domain-containing protein</fullName>
    </recommendedName>
</protein>
<dbReference type="Pfam" id="PF00733">
    <property type="entry name" value="Asn_synthase"/>
    <property type="match status" value="1"/>
</dbReference>
<dbReference type="Proteomes" id="UP001515480">
    <property type="component" value="Unassembled WGS sequence"/>
</dbReference>
<dbReference type="InterPro" id="IPR001962">
    <property type="entry name" value="Asn_synthase"/>
</dbReference>
<sequence length="341" mass="36831">MASTRLRSELAAALSSIASRSLPDERCLILSGGVDTCAILACAKSVGLTFAAAITVLTGEQSPDREFAVAAAKEHALPHHIVEVTSAALVDTYLPACVKLLATFDGMTLRNSLVVAAAMRKASDLGFKHAVVGDGADELFGGYSFMWGCEDDPVEWKQKRDKMCREWTFATNALAAAYGLQAHSPYTEPEFVEWAVGQTQRSDCIAERSVRLTLGGEAIEHRVGKVVLREAFDTISSWRRKDPIEVGSGITVIGHDPYWSELISDDEFAAAKADLQSRGFVLKNKEHLANFRAFEASFGRDGTAHPKKKRLALGEGCAGCCFEIGDATFCDVCGAYPAQRS</sequence>
<keyword evidence="5" id="KW-1185">Reference proteome</keyword>
<evidence type="ECO:0000313" key="5">
    <source>
        <dbReference type="Proteomes" id="UP001515480"/>
    </source>
</evidence>
<proteinExistence type="predicted"/>
<dbReference type="GO" id="GO:0006529">
    <property type="term" value="P:asparagine biosynthetic process"/>
    <property type="evidence" value="ECO:0007669"/>
    <property type="project" value="InterPro"/>
</dbReference>
<dbReference type="InterPro" id="IPR014729">
    <property type="entry name" value="Rossmann-like_a/b/a_fold"/>
</dbReference>
<evidence type="ECO:0000259" key="3">
    <source>
        <dbReference type="Pfam" id="PF00733"/>
    </source>
</evidence>
<dbReference type="GO" id="GO:0005524">
    <property type="term" value="F:ATP binding"/>
    <property type="evidence" value="ECO:0007669"/>
    <property type="project" value="UniProtKB-KW"/>
</dbReference>
<organism evidence="4 5">
    <name type="scientific">Prymnesium parvum</name>
    <name type="common">Toxic golden alga</name>
    <dbReference type="NCBI Taxonomy" id="97485"/>
    <lineage>
        <taxon>Eukaryota</taxon>
        <taxon>Haptista</taxon>
        <taxon>Haptophyta</taxon>
        <taxon>Prymnesiophyceae</taxon>
        <taxon>Prymnesiales</taxon>
        <taxon>Prymnesiaceae</taxon>
        <taxon>Prymnesium</taxon>
    </lineage>
</organism>
<evidence type="ECO:0000256" key="1">
    <source>
        <dbReference type="ARBA" id="ARBA00022741"/>
    </source>
</evidence>
<dbReference type="GO" id="GO:0005829">
    <property type="term" value="C:cytosol"/>
    <property type="evidence" value="ECO:0007669"/>
    <property type="project" value="TreeGrafter"/>
</dbReference>